<dbReference type="Pfam" id="PF04628">
    <property type="entry name" value="Sedlin_N"/>
    <property type="match status" value="1"/>
</dbReference>
<keyword evidence="2" id="KW-1185">Reference proteome</keyword>
<accession>A0A0N0NJB8</accession>
<proteinExistence type="predicted"/>
<evidence type="ECO:0000313" key="2">
    <source>
        <dbReference type="Proteomes" id="UP000038010"/>
    </source>
</evidence>
<dbReference type="Gene3D" id="3.30.450.70">
    <property type="match status" value="1"/>
</dbReference>
<dbReference type="InterPro" id="IPR006722">
    <property type="entry name" value="Sedlin"/>
</dbReference>
<dbReference type="STRING" id="1664694.A0A0N0NJB8"/>
<dbReference type="RefSeq" id="XP_017996764.1">
    <property type="nucleotide sequence ID" value="XM_018140767.1"/>
</dbReference>
<name>A0A0N0NJB8_9EURO</name>
<dbReference type="GO" id="GO:0006888">
    <property type="term" value="P:endoplasmic reticulum to Golgi vesicle-mediated transport"/>
    <property type="evidence" value="ECO:0007669"/>
    <property type="project" value="InterPro"/>
</dbReference>
<comment type="caution">
    <text evidence="1">The sequence shown here is derived from an EMBL/GenBank/DDBJ whole genome shotgun (WGS) entry which is preliminary data.</text>
</comment>
<dbReference type="GeneID" id="28732648"/>
<dbReference type="PANTHER" id="PTHR12403">
    <property type="entry name" value="TRAFFICKING PROTEIN PARTICLE COMPLEX SUBUNIT 2"/>
    <property type="match status" value="1"/>
</dbReference>
<dbReference type="EMBL" id="LFJN01000028">
    <property type="protein sequence ID" value="KPI36801.1"/>
    <property type="molecule type" value="Genomic_DNA"/>
</dbReference>
<dbReference type="InterPro" id="IPR011012">
    <property type="entry name" value="Longin-like_dom_sf"/>
</dbReference>
<dbReference type="GO" id="GO:0005737">
    <property type="term" value="C:cytoplasm"/>
    <property type="evidence" value="ECO:0007669"/>
    <property type="project" value="GOC"/>
</dbReference>
<dbReference type="SUPFAM" id="SSF64356">
    <property type="entry name" value="SNARE-like"/>
    <property type="match status" value="1"/>
</dbReference>
<dbReference type="AlphaFoldDB" id="A0A0N0NJB8"/>
<dbReference type="VEuPathDB" id="FungiDB:AB675_11882"/>
<dbReference type="Proteomes" id="UP000038010">
    <property type="component" value="Unassembled WGS sequence"/>
</dbReference>
<evidence type="ECO:0000313" key="1">
    <source>
        <dbReference type="EMBL" id="KPI36801.1"/>
    </source>
</evidence>
<gene>
    <name evidence="1" type="ORF">AB675_11882</name>
</gene>
<reference evidence="1 2" key="1">
    <citation type="submission" date="2015-06" db="EMBL/GenBank/DDBJ databases">
        <title>Draft genome of the ant-associated black yeast Phialophora attae CBS 131958.</title>
        <authorList>
            <person name="Moreno L.F."/>
            <person name="Stielow B.J."/>
            <person name="de Hoog S."/>
            <person name="Vicente V.A."/>
            <person name="Weiss V.A."/>
            <person name="de Vries M."/>
            <person name="Cruz L.M."/>
            <person name="Souza E.M."/>
        </authorList>
    </citation>
    <scope>NUCLEOTIDE SEQUENCE [LARGE SCALE GENOMIC DNA]</scope>
    <source>
        <strain evidence="1 2">CBS 131958</strain>
    </source>
</reference>
<protein>
    <submittedName>
        <fullName evidence="1">Uncharacterized protein</fullName>
    </submittedName>
</protein>
<sequence length="280" mass="31683">MASQLTPILIAQDEPLHTTLLPPHTNSHLDMSFVLNSSLDIFDMRLRHSTSNKIPLTQDLGLLHSISPRLATYGFLTNTNIKFVIVVDMLGRNSTSDTALDDSAEVDAQISAGGTVGLRDADLKPAWKAIQSAWIGLLLNGFYTPDVGGRGRGGQEIKSKKFAREMERIGMAWYMWINWKEGSKGCVKGQEVNENETLANFVGRVKRYWGEPKEDGWFSEVFFRKKALSLVLRECMEEEGLAEHQILVKDYFEGGETVYYKVYDEEGVEHWPWDFRGQVC</sequence>
<organism evidence="1 2">
    <name type="scientific">Cyphellophora attinorum</name>
    <dbReference type="NCBI Taxonomy" id="1664694"/>
    <lineage>
        <taxon>Eukaryota</taxon>
        <taxon>Fungi</taxon>
        <taxon>Dikarya</taxon>
        <taxon>Ascomycota</taxon>
        <taxon>Pezizomycotina</taxon>
        <taxon>Eurotiomycetes</taxon>
        <taxon>Chaetothyriomycetidae</taxon>
        <taxon>Chaetothyriales</taxon>
        <taxon>Cyphellophoraceae</taxon>
        <taxon>Cyphellophora</taxon>
    </lineage>
</organism>
<dbReference type="OrthoDB" id="18320at2759"/>